<dbReference type="AlphaFoldDB" id="A0A3D9V3K4"/>
<keyword evidence="2" id="KW-1185">Reference proteome</keyword>
<reference evidence="1 2" key="1">
    <citation type="submission" date="2018-08" db="EMBL/GenBank/DDBJ databases">
        <title>Sequencing the genomes of 1000 actinobacteria strains.</title>
        <authorList>
            <person name="Klenk H.-P."/>
        </authorList>
    </citation>
    <scope>NUCLEOTIDE SEQUENCE [LARGE SCALE GENOMIC DNA]</scope>
    <source>
        <strain evidence="1 2">DSM 22891</strain>
    </source>
</reference>
<dbReference type="InterPro" id="IPR010349">
    <property type="entry name" value="Asparaginase_II"/>
</dbReference>
<dbReference type="Proteomes" id="UP000256485">
    <property type="component" value="Unassembled WGS sequence"/>
</dbReference>
<dbReference type="PANTHER" id="PTHR42110:SF1">
    <property type="entry name" value="L-ASPARAGINASE, PUTATIVE (AFU_ORTHOLOGUE AFUA_3G11890)-RELATED"/>
    <property type="match status" value="1"/>
</dbReference>
<evidence type="ECO:0000313" key="1">
    <source>
        <dbReference type="EMBL" id="REF36059.1"/>
    </source>
</evidence>
<protein>
    <submittedName>
        <fullName evidence="1">Asparaginase</fullName>
    </submittedName>
</protein>
<dbReference type="EMBL" id="QTUC01000001">
    <property type="protein sequence ID" value="REF36059.1"/>
    <property type="molecule type" value="Genomic_DNA"/>
</dbReference>
<name>A0A3D9V3K4_THECX</name>
<comment type="caution">
    <text evidence="1">The sequence shown here is derived from an EMBL/GenBank/DDBJ whole genome shotgun (WGS) entry which is preliminary data.</text>
</comment>
<organism evidence="1 2">
    <name type="scientific">Thermasporomyces composti</name>
    <dbReference type="NCBI Taxonomy" id="696763"/>
    <lineage>
        <taxon>Bacteria</taxon>
        <taxon>Bacillati</taxon>
        <taxon>Actinomycetota</taxon>
        <taxon>Actinomycetes</taxon>
        <taxon>Propionibacteriales</taxon>
        <taxon>Nocardioidaceae</taxon>
        <taxon>Thermasporomyces</taxon>
    </lineage>
</organism>
<sequence>MAGAPPVVAEVVRSGFVEARHRGSVLALNADGSVAFALGDVTTPIFPRSANKPMQAVGMLRAGLDVDGELLALVSASHSGERFHVDGVRRILAAVGLDESALRCPPSLPLDEAAAHEVIKAGGSPSRVAMNCSGKHAGMLAACVRAGWPTDTYCDPTHPLQVLIRQTVEELAGEKVSHTGVDGCGAPLFALSLTGLARAFRALALAPAGSPEARVVAAIRAHPTWTSGTRRDEAALIRSVPGLFGKSGAEATYAVALADGRAVAVKIEDGGQRVRPVVMAAALRRLGVSSPAIDEQVTTPVRGGGRVVGTIRATILDDLPAAGDGVATRD</sequence>
<evidence type="ECO:0000313" key="2">
    <source>
        <dbReference type="Proteomes" id="UP000256485"/>
    </source>
</evidence>
<dbReference type="OrthoDB" id="9780674at2"/>
<gene>
    <name evidence="1" type="ORF">DFJ64_1457</name>
</gene>
<dbReference type="Pfam" id="PF06089">
    <property type="entry name" value="Asparaginase_II"/>
    <property type="match status" value="1"/>
</dbReference>
<proteinExistence type="predicted"/>
<dbReference type="RefSeq" id="WP_115849749.1">
    <property type="nucleotide sequence ID" value="NZ_QTUC01000001.1"/>
</dbReference>
<accession>A0A3D9V3K4</accession>
<dbReference type="PANTHER" id="PTHR42110">
    <property type="entry name" value="L-ASPARAGINASE, PUTATIVE (AFU_ORTHOLOGUE AFUA_3G11890)-RELATED"/>
    <property type="match status" value="1"/>
</dbReference>